<reference evidence="2" key="1">
    <citation type="submission" date="2023-10" db="EMBL/GenBank/DDBJ databases">
        <authorList>
            <person name="Chen Y."/>
            <person name="Shah S."/>
            <person name="Dougan E. K."/>
            <person name="Thang M."/>
            <person name="Chan C."/>
        </authorList>
    </citation>
    <scope>NUCLEOTIDE SEQUENCE [LARGE SCALE GENOMIC DNA]</scope>
</reference>
<comment type="caution">
    <text evidence="2">The sequence shown here is derived from an EMBL/GenBank/DDBJ whole genome shotgun (WGS) entry which is preliminary data.</text>
</comment>
<feature type="region of interest" description="Disordered" evidence="1">
    <location>
        <begin position="15"/>
        <end position="36"/>
    </location>
</feature>
<accession>A0ABN9SXD3</accession>
<gene>
    <name evidence="2" type="ORF">PCOR1329_LOCUS33496</name>
</gene>
<sequence>MAGLTFYPSLLAPRTPPLLAPEQDPADGLLSAGAPPPQGGSFYTAVAPLQGLPHARHGFTPQAAWAASTAGAAKLEASLDGETEAPAPHKHKSSWHAALNKRIIALPSAEDGALFLFGVWRWGGMRGDGCT</sequence>
<evidence type="ECO:0000256" key="1">
    <source>
        <dbReference type="SAM" id="MobiDB-lite"/>
    </source>
</evidence>
<protein>
    <submittedName>
        <fullName evidence="2">Uncharacterized protein</fullName>
    </submittedName>
</protein>
<keyword evidence="3" id="KW-1185">Reference proteome</keyword>
<proteinExistence type="predicted"/>
<organism evidence="2 3">
    <name type="scientific">Prorocentrum cordatum</name>
    <dbReference type="NCBI Taxonomy" id="2364126"/>
    <lineage>
        <taxon>Eukaryota</taxon>
        <taxon>Sar</taxon>
        <taxon>Alveolata</taxon>
        <taxon>Dinophyceae</taxon>
        <taxon>Prorocentrales</taxon>
        <taxon>Prorocentraceae</taxon>
        <taxon>Prorocentrum</taxon>
    </lineage>
</organism>
<name>A0ABN9SXD3_9DINO</name>
<dbReference type="Proteomes" id="UP001189429">
    <property type="component" value="Unassembled WGS sequence"/>
</dbReference>
<evidence type="ECO:0000313" key="3">
    <source>
        <dbReference type="Proteomes" id="UP001189429"/>
    </source>
</evidence>
<dbReference type="EMBL" id="CAUYUJ010014114">
    <property type="protein sequence ID" value="CAK0837241.1"/>
    <property type="molecule type" value="Genomic_DNA"/>
</dbReference>
<evidence type="ECO:0000313" key="2">
    <source>
        <dbReference type="EMBL" id="CAK0837241.1"/>
    </source>
</evidence>